<dbReference type="PANTHER" id="PTHR42718:SF46">
    <property type="entry name" value="BLR6921 PROTEIN"/>
    <property type="match status" value="1"/>
</dbReference>
<organism evidence="11 12">
    <name type="scientific">Phyllobacterium pellucidum</name>
    <dbReference type="NCBI Taxonomy" id="2740464"/>
    <lineage>
        <taxon>Bacteria</taxon>
        <taxon>Pseudomonadati</taxon>
        <taxon>Pseudomonadota</taxon>
        <taxon>Alphaproteobacteria</taxon>
        <taxon>Hyphomicrobiales</taxon>
        <taxon>Phyllobacteriaceae</taxon>
        <taxon>Phyllobacterium</taxon>
    </lineage>
</organism>
<dbReference type="InterPro" id="IPR005829">
    <property type="entry name" value="Sugar_transporter_CS"/>
</dbReference>
<feature type="transmembrane region" description="Helical" evidence="9">
    <location>
        <begin position="258"/>
        <end position="277"/>
    </location>
</feature>
<evidence type="ECO:0000256" key="7">
    <source>
        <dbReference type="ARBA" id="ARBA00022989"/>
    </source>
</evidence>
<dbReference type="GO" id="GO:0022857">
    <property type="term" value="F:transmembrane transporter activity"/>
    <property type="evidence" value="ECO:0007669"/>
    <property type="project" value="InterPro"/>
</dbReference>
<dbReference type="GO" id="GO:0005886">
    <property type="term" value="C:plasma membrane"/>
    <property type="evidence" value="ECO:0007669"/>
    <property type="project" value="UniProtKB-SubCell"/>
</dbReference>
<evidence type="ECO:0000313" key="11">
    <source>
        <dbReference type="EMBL" id="NTS29986.1"/>
    </source>
</evidence>
<proteinExistence type="inferred from homology"/>
<evidence type="ECO:0000256" key="5">
    <source>
        <dbReference type="ARBA" id="ARBA00022475"/>
    </source>
</evidence>
<feature type="transmembrane region" description="Helical" evidence="9">
    <location>
        <begin position="25"/>
        <end position="46"/>
    </location>
</feature>
<dbReference type="PRINTS" id="PR01035">
    <property type="entry name" value="TCRTETA"/>
</dbReference>
<keyword evidence="8 9" id="KW-0472">Membrane</keyword>
<dbReference type="Pfam" id="PF07690">
    <property type="entry name" value="MFS_1"/>
    <property type="match status" value="1"/>
</dbReference>
<dbReference type="InterPro" id="IPR011701">
    <property type="entry name" value="MFS"/>
</dbReference>
<dbReference type="SUPFAM" id="SSF103473">
    <property type="entry name" value="MFS general substrate transporter"/>
    <property type="match status" value="1"/>
</dbReference>
<evidence type="ECO:0000259" key="10">
    <source>
        <dbReference type="PROSITE" id="PS50850"/>
    </source>
</evidence>
<feature type="transmembrane region" description="Helical" evidence="9">
    <location>
        <begin position="175"/>
        <end position="197"/>
    </location>
</feature>
<keyword evidence="7 9" id="KW-1133">Transmembrane helix</keyword>
<dbReference type="InterPro" id="IPR036259">
    <property type="entry name" value="MFS_trans_sf"/>
</dbReference>
<feature type="domain" description="Major facilitator superfamily (MFS) profile" evidence="10">
    <location>
        <begin position="24"/>
        <end position="408"/>
    </location>
</feature>
<sequence>MTSTSPASNAPINFTENAKIKPPPIAILIFLTALAALPVNMMLPSLPNIAAAFKADFALVNLSVAGYAIATALIELIAGAVSDRYGRRPVALASICIFIVASIGCALATNIGVFLMFRAMQASIAACFSIALVMIKETTREGRAASRFGYLAMGWAIAPMLGPSLGGILDQAFGWRASFILFAMLGAVGLGLSAWGLPETASVRPHRNHLEAYGQLLGSARFWAYTLCMAASMGTLYIFFGGAPLAFGPSVGRSSATLGMYMGMVPFGFILGSYLAGRYAFHNGTATTLVFARLITCMGLAAGLALSLAGAAHSVAFFIPCMFVGVGNGLTMPAANAGVLSIRAELAGTAAGLAAAIALGGGALIASVAGLFLSEPVSVQLLLGLMLASASLALVAALYAALIDRVWAR</sequence>
<dbReference type="AlphaFoldDB" id="A0A849VL14"/>
<evidence type="ECO:0000256" key="1">
    <source>
        <dbReference type="ARBA" id="ARBA00003279"/>
    </source>
</evidence>
<keyword evidence="4" id="KW-0813">Transport</keyword>
<protein>
    <submittedName>
        <fullName evidence="11">MFS transporter</fullName>
    </submittedName>
</protein>
<feature type="transmembrane region" description="Helical" evidence="9">
    <location>
        <begin position="147"/>
        <end position="169"/>
    </location>
</feature>
<dbReference type="Proteomes" id="UP000550508">
    <property type="component" value="Unassembled WGS sequence"/>
</dbReference>
<dbReference type="RefSeq" id="WP_113281910.1">
    <property type="nucleotide sequence ID" value="NZ_JABUMX010000001.1"/>
</dbReference>
<accession>A0A849VL14</accession>
<feature type="transmembrane region" description="Helical" evidence="9">
    <location>
        <begin position="58"/>
        <end position="78"/>
    </location>
</feature>
<feature type="transmembrane region" description="Helical" evidence="9">
    <location>
        <begin position="379"/>
        <end position="402"/>
    </location>
</feature>
<evidence type="ECO:0000313" key="12">
    <source>
        <dbReference type="Proteomes" id="UP000550508"/>
    </source>
</evidence>
<comment type="similarity">
    <text evidence="3">Belongs to the major facilitator superfamily. TCR/Tet family.</text>
</comment>
<comment type="subcellular location">
    <subcellularLocation>
        <location evidence="2">Cell membrane</location>
        <topology evidence="2">Multi-pass membrane protein</topology>
    </subcellularLocation>
</comment>
<keyword evidence="12" id="KW-1185">Reference proteome</keyword>
<evidence type="ECO:0000256" key="2">
    <source>
        <dbReference type="ARBA" id="ARBA00004651"/>
    </source>
</evidence>
<evidence type="ECO:0000256" key="3">
    <source>
        <dbReference type="ARBA" id="ARBA00007520"/>
    </source>
</evidence>
<dbReference type="PANTHER" id="PTHR42718">
    <property type="entry name" value="MAJOR FACILITATOR SUPERFAMILY MULTIDRUG TRANSPORTER MFSC"/>
    <property type="match status" value="1"/>
</dbReference>
<feature type="transmembrane region" description="Helical" evidence="9">
    <location>
        <begin position="222"/>
        <end position="246"/>
    </location>
</feature>
<evidence type="ECO:0000256" key="4">
    <source>
        <dbReference type="ARBA" id="ARBA00022448"/>
    </source>
</evidence>
<comment type="caution">
    <text evidence="11">The sequence shown here is derived from an EMBL/GenBank/DDBJ whole genome shotgun (WGS) entry which is preliminary data.</text>
</comment>
<feature type="transmembrane region" description="Helical" evidence="9">
    <location>
        <begin position="90"/>
        <end position="109"/>
    </location>
</feature>
<dbReference type="InterPro" id="IPR020846">
    <property type="entry name" value="MFS_dom"/>
</dbReference>
<dbReference type="PROSITE" id="PS50850">
    <property type="entry name" value="MFS"/>
    <property type="match status" value="1"/>
</dbReference>
<dbReference type="InterPro" id="IPR001958">
    <property type="entry name" value="Tet-R_TetA/multi-R_MdtG-like"/>
</dbReference>
<dbReference type="EMBL" id="JABUMX010000001">
    <property type="protein sequence ID" value="NTS29986.1"/>
    <property type="molecule type" value="Genomic_DNA"/>
</dbReference>
<name>A0A849VL14_9HYPH</name>
<gene>
    <name evidence="11" type="ORF">HQ945_01860</name>
</gene>
<evidence type="ECO:0000256" key="9">
    <source>
        <dbReference type="SAM" id="Phobius"/>
    </source>
</evidence>
<feature type="transmembrane region" description="Helical" evidence="9">
    <location>
        <begin position="289"/>
        <end position="309"/>
    </location>
</feature>
<reference evidence="11 12" key="1">
    <citation type="submission" date="2020-05" db="EMBL/GenBank/DDBJ databases">
        <authorList>
            <person name="Kim M.K."/>
        </authorList>
    </citation>
    <scope>NUCLEOTIDE SEQUENCE [LARGE SCALE GENOMIC DNA]</scope>
    <source>
        <strain evidence="11 12">BT25</strain>
    </source>
</reference>
<feature type="transmembrane region" description="Helical" evidence="9">
    <location>
        <begin position="351"/>
        <end position="373"/>
    </location>
</feature>
<feature type="transmembrane region" description="Helical" evidence="9">
    <location>
        <begin position="115"/>
        <end position="135"/>
    </location>
</feature>
<feature type="transmembrane region" description="Helical" evidence="9">
    <location>
        <begin position="315"/>
        <end position="339"/>
    </location>
</feature>
<dbReference type="Gene3D" id="1.20.1720.10">
    <property type="entry name" value="Multidrug resistance protein D"/>
    <property type="match status" value="1"/>
</dbReference>
<dbReference type="PROSITE" id="PS00216">
    <property type="entry name" value="SUGAR_TRANSPORT_1"/>
    <property type="match status" value="1"/>
</dbReference>
<keyword evidence="5" id="KW-1003">Cell membrane</keyword>
<keyword evidence="6 9" id="KW-0812">Transmembrane</keyword>
<evidence type="ECO:0000256" key="6">
    <source>
        <dbReference type="ARBA" id="ARBA00022692"/>
    </source>
</evidence>
<comment type="function">
    <text evidence="1">Resistance to tetracycline by an active tetracycline efflux. This is an energy-dependent process that decreases the accumulation of the antibiotic in whole cells. This protein functions as a metal-tetracycline/H(+) antiporter.</text>
</comment>
<evidence type="ECO:0000256" key="8">
    <source>
        <dbReference type="ARBA" id="ARBA00023136"/>
    </source>
</evidence>